<keyword evidence="4" id="KW-1185">Reference proteome</keyword>
<evidence type="ECO:0000256" key="1">
    <source>
        <dbReference type="SAM" id="Phobius"/>
    </source>
</evidence>
<sequence>MGAMLFYVLEVLTGTGLAASAGLNAYIPMLAMGLLARYTEVINLPSGWQWLSNGWVIAILTVLLAIEVVADKVPVVDHINDMVQTVVRPTAGGLVFGAGAGSETVTVTDPAGFFQSNQWVPIAAGVVIALGVHGLKAAARPVINTATAGVGAPVASTAEDATSVIMSVVAILLPALVLVFAVLLIGAAVWIFRRRSARRSERAAARAAGFHV</sequence>
<keyword evidence="1" id="KW-0472">Membrane</keyword>
<keyword evidence="1" id="KW-1133">Transmembrane helix</keyword>
<feature type="transmembrane region" description="Helical" evidence="1">
    <location>
        <begin position="48"/>
        <end position="66"/>
    </location>
</feature>
<dbReference type="Proteomes" id="UP001183629">
    <property type="component" value="Unassembled WGS sequence"/>
</dbReference>
<feature type="domain" description="DUF4126" evidence="2">
    <location>
        <begin position="12"/>
        <end position="194"/>
    </location>
</feature>
<feature type="transmembrane region" description="Helical" evidence="1">
    <location>
        <begin position="164"/>
        <end position="192"/>
    </location>
</feature>
<evidence type="ECO:0000259" key="2">
    <source>
        <dbReference type="Pfam" id="PF13548"/>
    </source>
</evidence>
<comment type="caution">
    <text evidence="3">The sequence shown here is derived from an EMBL/GenBank/DDBJ whole genome shotgun (WGS) entry which is preliminary data.</text>
</comment>
<gene>
    <name evidence="3" type="ORF">J2S44_004931</name>
</gene>
<evidence type="ECO:0000313" key="3">
    <source>
        <dbReference type="EMBL" id="MDR7324681.1"/>
    </source>
</evidence>
<dbReference type="InterPro" id="IPR025196">
    <property type="entry name" value="DUF4126"/>
</dbReference>
<organism evidence="3 4">
    <name type="scientific">Catenuloplanes niger</name>
    <dbReference type="NCBI Taxonomy" id="587534"/>
    <lineage>
        <taxon>Bacteria</taxon>
        <taxon>Bacillati</taxon>
        <taxon>Actinomycetota</taxon>
        <taxon>Actinomycetes</taxon>
        <taxon>Micromonosporales</taxon>
        <taxon>Micromonosporaceae</taxon>
        <taxon>Catenuloplanes</taxon>
    </lineage>
</organism>
<protein>
    <submittedName>
        <fullName evidence="3">Cbb3-type cytochrome oxidase subunit 3</fullName>
    </submittedName>
</protein>
<proteinExistence type="predicted"/>
<feature type="transmembrane region" description="Helical" evidence="1">
    <location>
        <begin position="6"/>
        <end position="27"/>
    </location>
</feature>
<name>A0AAE3ZTK6_9ACTN</name>
<dbReference type="Pfam" id="PF13548">
    <property type="entry name" value="DUF4126"/>
    <property type="match status" value="1"/>
</dbReference>
<dbReference type="AlphaFoldDB" id="A0AAE3ZTK6"/>
<evidence type="ECO:0000313" key="4">
    <source>
        <dbReference type="Proteomes" id="UP001183629"/>
    </source>
</evidence>
<accession>A0AAE3ZTK6</accession>
<keyword evidence="1" id="KW-0812">Transmembrane</keyword>
<reference evidence="3 4" key="1">
    <citation type="submission" date="2023-07" db="EMBL/GenBank/DDBJ databases">
        <title>Sequencing the genomes of 1000 actinobacteria strains.</title>
        <authorList>
            <person name="Klenk H.-P."/>
        </authorList>
    </citation>
    <scope>NUCLEOTIDE SEQUENCE [LARGE SCALE GENOMIC DNA]</scope>
    <source>
        <strain evidence="3 4">DSM 44711</strain>
    </source>
</reference>
<dbReference type="EMBL" id="JAVDYC010000001">
    <property type="protein sequence ID" value="MDR7324681.1"/>
    <property type="molecule type" value="Genomic_DNA"/>
</dbReference>